<keyword evidence="1" id="KW-1133">Transmembrane helix</keyword>
<keyword evidence="1" id="KW-0472">Membrane</keyword>
<reference evidence="2 3" key="1">
    <citation type="submission" date="2019-08" db="EMBL/GenBank/DDBJ databases">
        <title>Deep-cultivation of Planctomycetes and their phenomic and genomic characterization uncovers novel biology.</title>
        <authorList>
            <person name="Wiegand S."/>
            <person name="Jogler M."/>
            <person name="Boedeker C."/>
            <person name="Pinto D."/>
            <person name="Vollmers J."/>
            <person name="Rivas-Marin E."/>
            <person name="Kohn T."/>
            <person name="Peeters S.H."/>
            <person name="Heuer A."/>
            <person name="Rast P."/>
            <person name="Oberbeckmann S."/>
            <person name="Bunk B."/>
            <person name="Jeske O."/>
            <person name="Meyerdierks A."/>
            <person name="Storesund J.E."/>
            <person name="Kallscheuer N."/>
            <person name="Luecker S."/>
            <person name="Lage O.M."/>
            <person name="Pohl T."/>
            <person name="Merkel B.J."/>
            <person name="Hornburger P."/>
            <person name="Mueller R.-W."/>
            <person name="Bruemmer F."/>
            <person name="Labrenz M."/>
            <person name="Spormann A.M."/>
            <person name="Op den Camp H."/>
            <person name="Overmann J."/>
            <person name="Amann R."/>
            <person name="Jetten M.S.M."/>
            <person name="Mascher T."/>
            <person name="Medema M.H."/>
            <person name="Devos D.P."/>
            <person name="Kaster A.-K."/>
            <person name="Ovreas L."/>
            <person name="Rohde M."/>
            <person name="Galperin M.Y."/>
            <person name="Jogler C."/>
        </authorList>
    </citation>
    <scope>NUCLEOTIDE SEQUENCE [LARGE SCALE GENOMIC DNA]</scope>
    <source>
        <strain evidence="2 3">Pr1d</strain>
    </source>
</reference>
<dbReference type="AlphaFoldDB" id="A0A5B9QA01"/>
<evidence type="ECO:0000313" key="3">
    <source>
        <dbReference type="Proteomes" id="UP000323917"/>
    </source>
</evidence>
<dbReference type="Proteomes" id="UP000323917">
    <property type="component" value="Chromosome"/>
</dbReference>
<dbReference type="RefSeq" id="WP_210417922.1">
    <property type="nucleotide sequence ID" value="NZ_CP042913.1"/>
</dbReference>
<organism evidence="2 3">
    <name type="scientific">Bythopirellula goksoeyrii</name>
    <dbReference type="NCBI Taxonomy" id="1400387"/>
    <lineage>
        <taxon>Bacteria</taxon>
        <taxon>Pseudomonadati</taxon>
        <taxon>Planctomycetota</taxon>
        <taxon>Planctomycetia</taxon>
        <taxon>Pirellulales</taxon>
        <taxon>Lacipirellulaceae</taxon>
        <taxon>Bythopirellula</taxon>
    </lineage>
</organism>
<evidence type="ECO:0000256" key="1">
    <source>
        <dbReference type="SAM" id="Phobius"/>
    </source>
</evidence>
<proteinExistence type="predicted"/>
<name>A0A5B9QA01_9BACT</name>
<keyword evidence="3" id="KW-1185">Reference proteome</keyword>
<keyword evidence="1" id="KW-0812">Transmembrane</keyword>
<feature type="transmembrane region" description="Helical" evidence="1">
    <location>
        <begin position="7"/>
        <end position="29"/>
    </location>
</feature>
<sequence length="58" mass="6406">MLKDRQEILAVGEFALFLATWVAVILGAVNHYRHSEHLVSGDSVASYKGTDSDENSQE</sequence>
<gene>
    <name evidence="2" type="ORF">Pr1d_17250</name>
</gene>
<dbReference type="KEGG" id="bgok:Pr1d_17250"/>
<dbReference type="EMBL" id="CP042913">
    <property type="protein sequence ID" value="QEG34445.1"/>
    <property type="molecule type" value="Genomic_DNA"/>
</dbReference>
<protein>
    <submittedName>
        <fullName evidence="2">Uncharacterized protein</fullName>
    </submittedName>
</protein>
<evidence type="ECO:0000313" key="2">
    <source>
        <dbReference type="EMBL" id="QEG34445.1"/>
    </source>
</evidence>
<accession>A0A5B9QA01</accession>